<organism evidence="2 3">
    <name type="scientific">Micropruina glycogenica</name>
    <dbReference type="NCBI Taxonomy" id="75385"/>
    <lineage>
        <taxon>Bacteria</taxon>
        <taxon>Bacillati</taxon>
        <taxon>Actinomycetota</taxon>
        <taxon>Actinomycetes</taxon>
        <taxon>Propionibacteriales</taxon>
        <taxon>Nocardioidaceae</taxon>
        <taxon>Micropruina</taxon>
    </lineage>
</organism>
<evidence type="ECO:0000256" key="1">
    <source>
        <dbReference type="ARBA" id="ARBA00007120"/>
    </source>
</evidence>
<name>A0A2N9JIQ7_9ACTN</name>
<dbReference type="SUPFAM" id="SSF49777">
    <property type="entry name" value="PEBP-like"/>
    <property type="match status" value="1"/>
</dbReference>
<evidence type="ECO:0000313" key="3">
    <source>
        <dbReference type="Proteomes" id="UP000238164"/>
    </source>
</evidence>
<proteinExistence type="inferred from homology"/>
<sequence>MQLHSEAISDGSTIELTYCEPQCGGSNVSPDLTWSGAPEGTKSYAVTCFDPDAPTGSGWWHWIAFDIATAQTSLSAGQGPDAAMRQWRNDYGYVGYGGPCPPPGPAHRYVFTVHALDVEKLDVPDEATSAACRFTLLSHAIDSASFTATFGLDD</sequence>
<dbReference type="CDD" id="cd00865">
    <property type="entry name" value="PEBP_bact_arch"/>
    <property type="match status" value="1"/>
</dbReference>
<dbReference type="Pfam" id="PF01161">
    <property type="entry name" value="PBP"/>
    <property type="match status" value="1"/>
</dbReference>
<protein>
    <recommendedName>
        <fullName evidence="4">YbhB/YbcL family Raf kinase inhibitor-like protein</fullName>
    </recommendedName>
</protein>
<dbReference type="NCBIfam" id="TIGR00481">
    <property type="entry name" value="YbhB/YbcL family Raf kinase inhibitor-like protein"/>
    <property type="match status" value="1"/>
</dbReference>
<comment type="similarity">
    <text evidence="1">Belongs to the UPF0098 family.</text>
</comment>
<reference evidence="2 3" key="1">
    <citation type="submission" date="2018-02" db="EMBL/GenBank/DDBJ databases">
        <authorList>
            <person name="Cohen D.B."/>
            <person name="Kent A.D."/>
        </authorList>
    </citation>
    <scope>NUCLEOTIDE SEQUENCE [LARGE SCALE GENOMIC DNA]</scope>
    <source>
        <strain evidence="2">1</strain>
    </source>
</reference>
<dbReference type="KEGG" id="mgg:MPLG2_2626"/>
<dbReference type="PANTHER" id="PTHR30289:SF1">
    <property type="entry name" value="PEBP (PHOSPHATIDYLETHANOLAMINE-BINDING PROTEIN) FAMILY PROTEIN"/>
    <property type="match status" value="1"/>
</dbReference>
<dbReference type="InterPro" id="IPR036610">
    <property type="entry name" value="PEBP-like_sf"/>
</dbReference>
<dbReference type="PANTHER" id="PTHR30289">
    <property type="entry name" value="UNCHARACTERIZED PROTEIN YBCL-RELATED"/>
    <property type="match status" value="1"/>
</dbReference>
<evidence type="ECO:0000313" key="2">
    <source>
        <dbReference type="EMBL" id="SPD87656.1"/>
    </source>
</evidence>
<dbReference type="InterPro" id="IPR005247">
    <property type="entry name" value="YbhB_YbcL/LppC-like"/>
</dbReference>
<dbReference type="Proteomes" id="UP000238164">
    <property type="component" value="Chromosome 1"/>
</dbReference>
<dbReference type="InterPro" id="IPR008914">
    <property type="entry name" value="PEBP"/>
</dbReference>
<dbReference type="AlphaFoldDB" id="A0A2N9JIQ7"/>
<accession>A0A2N9JIQ7</accession>
<dbReference type="OrthoDB" id="9797506at2"/>
<keyword evidence="3" id="KW-1185">Reference proteome</keyword>
<dbReference type="Gene3D" id="3.90.280.10">
    <property type="entry name" value="PEBP-like"/>
    <property type="match status" value="1"/>
</dbReference>
<dbReference type="EMBL" id="LT985188">
    <property type="protein sequence ID" value="SPD87656.1"/>
    <property type="molecule type" value="Genomic_DNA"/>
</dbReference>
<gene>
    <name evidence="2" type="ORF">MPLG2_2626</name>
</gene>
<evidence type="ECO:0008006" key="4">
    <source>
        <dbReference type="Google" id="ProtNLM"/>
    </source>
</evidence>
<dbReference type="RefSeq" id="WP_105186346.1">
    <property type="nucleotide sequence ID" value="NZ_BAAAGO010000031.1"/>
</dbReference>